<sequence length="129" mass="14785">MVTLPTHKKIVSGKIADYWIEDGILFSLSKPMKRTVENISENVALVKEFTQNIKMPLLIYLSNSPVPDKATRVYSKEQLPHIYSAMAMVSEPGLAQLIMKMVFQFQRPPIPMKSFNNGQDAIKWLQQFK</sequence>
<accession>A0ABT6BN99</accession>
<evidence type="ECO:0000259" key="1">
    <source>
        <dbReference type="Pfam" id="PF25056"/>
    </source>
</evidence>
<dbReference type="InterPro" id="IPR056695">
    <property type="entry name" value="DUF7793"/>
</dbReference>
<dbReference type="Pfam" id="PF25056">
    <property type="entry name" value="DUF7793"/>
    <property type="match status" value="1"/>
</dbReference>
<name>A0ABT6BN99_9BACT</name>
<organism evidence="2 3">
    <name type="scientific">Aquirufa aurantiipilula</name>
    <dbReference type="NCBI Taxonomy" id="2696561"/>
    <lineage>
        <taxon>Bacteria</taxon>
        <taxon>Pseudomonadati</taxon>
        <taxon>Bacteroidota</taxon>
        <taxon>Cytophagia</taxon>
        <taxon>Cytophagales</taxon>
        <taxon>Flectobacillaceae</taxon>
        <taxon>Aquirufa</taxon>
    </lineage>
</organism>
<dbReference type="Proteomes" id="UP001321344">
    <property type="component" value="Unassembled WGS sequence"/>
</dbReference>
<proteinExistence type="predicted"/>
<gene>
    <name evidence="2" type="ORF">PQG43_05670</name>
</gene>
<dbReference type="EMBL" id="JARJOW010000003">
    <property type="protein sequence ID" value="MDF5690343.1"/>
    <property type="molecule type" value="Genomic_DNA"/>
</dbReference>
<reference evidence="2 3" key="1">
    <citation type="submission" date="2023-03" db="EMBL/GenBank/DDBJ databases">
        <title>Genome sequencing of Aquirufa.</title>
        <authorList>
            <person name="Pitt A."/>
            <person name="Hahn M.W."/>
        </authorList>
    </citation>
    <scope>NUCLEOTIDE SEQUENCE [LARGE SCALE GENOMIC DNA]</scope>
    <source>
        <strain evidence="2 3">WAEICH-18A</strain>
    </source>
</reference>
<evidence type="ECO:0000313" key="3">
    <source>
        <dbReference type="Proteomes" id="UP001321344"/>
    </source>
</evidence>
<comment type="caution">
    <text evidence="2">The sequence shown here is derived from an EMBL/GenBank/DDBJ whole genome shotgun (WGS) entry which is preliminary data.</text>
</comment>
<protein>
    <submittedName>
        <fullName evidence="2">STAS/SEC14 domain-containing protein</fullName>
    </submittedName>
</protein>
<dbReference type="RefSeq" id="WP_276343995.1">
    <property type="nucleotide sequence ID" value="NZ_JARJOW010000003.1"/>
</dbReference>
<keyword evidence="3" id="KW-1185">Reference proteome</keyword>
<dbReference type="Gene3D" id="3.40.970.30">
    <property type="entry name" value="yp_829618.1 like domains"/>
    <property type="match status" value="1"/>
</dbReference>
<feature type="domain" description="DUF7793" evidence="1">
    <location>
        <begin position="18"/>
        <end position="129"/>
    </location>
</feature>
<evidence type="ECO:0000313" key="2">
    <source>
        <dbReference type="EMBL" id="MDF5690343.1"/>
    </source>
</evidence>